<evidence type="ECO:0000256" key="1">
    <source>
        <dbReference type="SAM" id="Phobius"/>
    </source>
</evidence>
<proteinExistence type="predicted"/>
<organism evidence="2 3">
    <name type="scientific">Symbiodinium necroappetens</name>
    <dbReference type="NCBI Taxonomy" id="1628268"/>
    <lineage>
        <taxon>Eukaryota</taxon>
        <taxon>Sar</taxon>
        <taxon>Alveolata</taxon>
        <taxon>Dinophyceae</taxon>
        <taxon>Suessiales</taxon>
        <taxon>Symbiodiniaceae</taxon>
        <taxon>Symbiodinium</taxon>
    </lineage>
</organism>
<comment type="caution">
    <text evidence="2">The sequence shown here is derived from an EMBL/GenBank/DDBJ whole genome shotgun (WGS) entry which is preliminary data.</text>
</comment>
<protein>
    <submittedName>
        <fullName evidence="2">Uncharacterized protein</fullName>
    </submittedName>
</protein>
<evidence type="ECO:0000313" key="2">
    <source>
        <dbReference type="EMBL" id="CAE7345230.1"/>
    </source>
</evidence>
<reference evidence="2" key="1">
    <citation type="submission" date="2021-02" db="EMBL/GenBank/DDBJ databases">
        <authorList>
            <person name="Dougan E. K."/>
            <person name="Rhodes N."/>
            <person name="Thang M."/>
            <person name="Chan C."/>
        </authorList>
    </citation>
    <scope>NUCLEOTIDE SEQUENCE</scope>
</reference>
<gene>
    <name evidence="2" type="ORF">SNEC2469_LOCUS8936</name>
</gene>
<dbReference type="EMBL" id="CAJNJA010014574">
    <property type="protein sequence ID" value="CAE7345230.1"/>
    <property type="molecule type" value="Genomic_DNA"/>
</dbReference>
<feature type="transmembrane region" description="Helical" evidence="1">
    <location>
        <begin position="122"/>
        <end position="147"/>
    </location>
</feature>
<evidence type="ECO:0000313" key="3">
    <source>
        <dbReference type="Proteomes" id="UP000601435"/>
    </source>
</evidence>
<feature type="transmembrane region" description="Helical" evidence="1">
    <location>
        <begin position="50"/>
        <end position="71"/>
    </location>
</feature>
<keyword evidence="3" id="KW-1185">Reference proteome</keyword>
<feature type="transmembrane region" description="Helical" evidence="1">
    <location>
        <begin position="12"/>
        <end position="30"/>
    </location>
</feature>
<dbReference type="AlphaFoldDB" id="A0A812PF16"/>
<keyword evidence="1" id="KW-0472">Membrane</keyword>
<keyword evidence="1" id="KW-1133">Transmembrane helix</keyword>
<dbReference type="Proteomes" id="UP000601435">
    <property type="component" value="Unassembled WGS sequence"/>
</dbReference>
<sequence>MPCASVTDRLMLLLSAFNLLPQAIPMLWGQDAVLAMLSSDEKAKLESSGFATWCIMPHLGCLLLVLALLCVLATQLDRKPRCAMHAVLLVYNGSSIYYHYRMMLVQGQKPLPPPWFHEPETFWFNIYALLFSTAVNGIGTMAALLGTDPASKDGVKKD</sequence>
<feature type="transmembrane region" description="Helical" evidence="1">
    <location>
        <begin position="83"/>
        <end position="102"/>
    </location>
</feature>
<keyword evidence="1" id="KW-0812">Transmembrane</keyword>
<accession>A0A812PF16</accession>
<dbReference type="OrthoDB" id="429270at2759"/>
<name>A0A812PF16_9DINO</name>